<evidence type="ECO:0008006" key="4">
    <source>
        <dbReference type="Google" id="ProtNLM"/>
    </source>
</evidence>
<dbReference type="EMBL" id="CP015994">
    <property type="protein sequence ID" value="ASI47737.1"/>
    <property type="molecule type" value="Genomic_DNA"/>
</dbReference>
<evidence type="ECO:0000313" key="2">
    <source>
        <dbReference type="EMBL" id="ASI47737.1"/>
    </source>
</evidence>
<evidence type="ECO:0000256" key="1">
    <source>
        <dbReference type="SAM" id="SignalP"/>
    </source>
</evidence>
<dbReference type="Proteomes" id="UP000259762">
    <property type="component" value="Chromosome"/>
</dbReference>
<organism evidence="2 3">
    <name type="scientific">Anaplasma ovis str. Haibei</name>
    <dbReference type="NCBI Taxonomy" id="1248439"/>
    <lineage>
        <taxon>Bacteria</taxon>
        <taxon>Pseudomonadati</taxon>
        <taxon>Pseudomonadota</taxon>
        <taxon>Alphaproteobacteria</taxon>
        <taxon>Rickettsiales</taxon>
        <taxon>Anaplasmataceae</taxon>
        <taxon>Anaplasma</taxon>
    </lineage>
</organism>
<sequence length="59" mass="6016">MDLCTLCISGSALLSVSFGVAFANKEVSHSWCSLVWRQGGSNSNAAEGSLALCAGGFGF</sequence>
<dbReference type="KEGG" id="aoh:AOV_02660"/>
<name>A0A2Z2L836_9RICK</name>
<evidence type="ECO:0000313" key="3">
    <source>
        <dbReference type="Proteomes" id="UP000259762"/>
    </source>
</evidence>
<keyword evidence="1" id="KW-0732">Signal</keyword>
<proteinExistence type="predicted"/>
<feature type="signal peptide" evidence="1">
    <location>
        <begin position="1"/>
        <end position="23"/>
    </location>
</feature>
<reference evidence="3" key="1">
    <citation type="submission" date="2018-06" db="EMBL/GenBank/DDBJ databases">
        <title>The Anaplasma ovis genome reveals a high proportion of pseudogenes.</title>
        <authorList>
            <person name="Liu Z."/>
            <person name="Peasley A.M."/>
            <person name="Yang J."/>
            <person name="Li Y."/>
            <person name="Guan G."/>
            <person name="Luo J."/>
            <person name="Yin H."/>
            <person name="Brayton K.A."/>
        </authorList>
    </citation>
    <scope>NUCLEOTIDE SEQUENCE [LARGE SCALE GENOMIC DNA]</scope>
    <source>
        <strain evidence="3">Haibei</strain>
    </source>
</reference>
<dbReference type="AlphaFoldDB" id="A0A2Z2L836"/>
<gene>
    <name evidence="2" type="ORF">AOV_02660</name>
</gene>
<feature type="chain" id="PRO_5016388803" description="P44/Msp2 family outer membrane protein" evidence="1">
    <location>
        <begin position="24"/>
        <end position="59"/>
    </location>
</feature>
<reference evidence="2 3" key="2">
    <citation type="journal article" date="2019" name="BMC Genomics">
        <title>The Anaplasma ovis genome reveals a high proportion of pseudogenes.</title>
        <authorList>
            <person name="Liu Z."/>
            <person name="Peasley A.M."/>
            <person name="Yang J."/>
            <person name="Li Y."/>
            <person name="Guan G."/>
            <person name="Luo J."/>
            <person name="Yin H."/>
            <person name="Brayton K.A."/>
        </authorList>
    </citation>
    <scope>NUCLEOTIDE SEQUENCE [LARGE SCALE GENOMIC DNA]</scope>
    <source>
        <strain evidence="2 3">Haibei</strain>
    </source>
</reference>
<keyword evidence="3" id="KW-1185">Reference proteome</keyword>
<protein>
    <recommendedName>
        <fullName evidence="4">P44/Msp2 family outer membrane protein</fullName>
    </recommendedName>
</protein>
<accession>A0A2Z2L836</accession>